<evidence type="ECO:0000256" key="7">
    <source>
        <dbReference type="ARBA" id="ARBA00023180"/>
    </source>
</evidence>
<evidence type="ECO:0000313" key="11">
    <source>
        <dbReference type="EMBL" id="KAL0566770.1"/>
    </source>
</evidence>
<dbReference type="EMBL" id="JBAHYK010001781">
    <property type="protein sequence ID" value="KAL0566770.1"/>
    <property type="molecule type" value="Genomic_DNA"/>
</dbReference>
<name>A0ABR3EVD8_9AGAR</name>
<keyword evidence="6" id="KW-0560">Oxidoreductase</keyword>
<gene>
    <name evidence="11" type="ORF">V5O48_015233</name>
</gene>
<keyword evidence="5 8" id="KW-0274">FAD</keyword>
<evidence type="ECO:0000256" key="2">
    <source>
        <dbReference type="ARBA" id="ARBA00010790"/>
    </source>
</evidence>
<dbReference type="PIRSF" id="PIRSF000137">
    <property type="entry name" value="Alcohol_oxidase"/>
    <property type="match status" value="1"/>
</dbReference>
<dbReference type="Pfam" id="PF00732">
    <property type="entry name" value="GMC_oxred_N"/>
    <property type="match status" value="1"/>
</dbReference>
<reference evidence="11 12" key="1">
    <citation type="submission" date="2024-02" db="EMBL/GenBank/DDBJ databases">
        <title>A draft genome for the cacao thread blight pathogen Marasmius crinis-equi.</title>
        <authorList>
            <person name="Cohen S.P."/>
            <person name="Baruah I.K."/>
            <person name="Amoako-Attah I."/>
            <person name="Bukari Y."/>
            <person name="Meinhardt L.W."/>
            <person name="Bailey B.A."/>
        </authorList>
    </citation>
    <scope>NUCLEOTIDE SEQUENCE [LARGE SCALE GENOMIC DNA]</scope>
    <source>
        <strain evidence="11 12">GH-76</strain>
    </source>
</reference>
<dbReference type="PANTHER" id="PTHR11552">
    <property type="entry name" value="GLUCOSE-METHANOL-CHOLINE GMC OXIDOREDUCTASE"/>
    <property type="match status" value="1"/>
</dbReference>
<comment type="cofactor">
    <cofactor evidence="1">
        <name>FAD</name>
        <dbReference type="ChEBI" id="CHEBI:57692"/>
    </cofactor>
</comment>
<keyword evidence="7" id="KW-0325">Glycoprotein</keyword>
<evidence type="ECO:0000256" key="4">
    <source>
        <dbReference type="ARBA" id="ARBA00022729"/>
    </source>
</evidence>
<proteinExistence type="inferred from homology"/>
<dbReference type="PROSITE" id="PS00623">
    <property type="entry name" value="GMC_OXRED_1"/>
    <property type="match status" value="1"/>
</dbReference>
<evidence type="ECO:0000259" key="9">
    <source>
        <dbReference type="PROSITE" id="PS00623"/>
    </source>
</evidence>
<keyword evidence="4" id="KW-0732">Signal</keyword>
<dbReference type="PROSITE" id="PS00624">
    <property type="entry name" value="GMC_OXRED_2"/>
    <property type="match status" value="1"/>
</dbReference>
<dbReference type="InterPro" id="IPR007867">
    <property type="entry name" value="GMC_OxRtase_C"/>
</dbReference>
<evidence type="ECO:0000256" key="3">
    <source>
        <dbReference type="ARBA" id="ARBA00022630"/>
    </source>
</evidence>
<dbReference type="SUPFAM" id="SSF51905">
    <property type="entry name" value="FAD/NAD(P)-binding domain"/>
    <property type="match status" value="1"/>
</dbReference>
<keyword evidence="3 8" id="KW-0285">Flavoprotein</keyword>
<evidence type="ECO:0000259" key="10">
    <source>
        <dbReference type="PROSITE" id="PS00624"/>
    </source>
</evidence>
<protein>
    <recommendedName>
        <fullName evidence="9 10">Glucose-methanol-choline oxidoreductase N-terminal domain-containing protein</fullName>
    </recommendedName>
</protein>
<evidence type="ECO:0000256" key="1">
    <source>
        <dbReference type="ARBA" id="ARBA00001974"/>
    </source>
</evidence>
<dbReference type="SUPFAM" id="SSF54373">
    <property type="entry name" value="FAD-linked reductases, C-terminal domain"/>
    <property type="match status" value="1"/>
</dbReference>
<comment type="caution">
    <text evidence="11">The sequence shown here is derived from an EMBL/GenBank/DDBJ whole genome shotgun (WGS) entry which is preliminary data.</text>
</comment>
<dbReference type="InterPro" id="IPR000172">
    <property type="entry name" value="GMC_OxRdtase_N"/>
</dbReference>
<dbReference type="InterPro" id="IPR012132">
    <property type="entry name" value="GMC_OxRdtase"/>
</dbReference>
<accession>A0ABR3EVD8</accession>
<dbReference type="Gene3D" id="3.30.560.10">
    <property type="entry name" value="Glucose Oxidase, domain 3"/>
    <property type="match status" value="1"/>
</dbReference>
<evidence type="ECO:0000256" key="6">
    <source>
        <dbReference type="ARBA" id="ARBA00023002"/>
    </source>
</evidence>
<dbReference type="PANTHER" id="PTHR11552:SF201">
    <property type="entry name" value="GLUCOSE-METHANOL-CHOLINE OXIDOREDUCTASE N-TERMINAL DOMAIN-CONTAINING PROTEIN"/>
    <property type="match status" value="1"/>
</dbReference>
<dbReference type="Proteomes" id="UP001465976">
    <property type="component" value="Unassembled WGS sequence"/>
</dbReference>
<comment type="similarity">
    <text evidence="2 8">Belongs to the GMC oxidoreductase family.</text>
</comment>
<evidence type="ECO:0000256" key="8">
    <source>
        <dbReference type="RuleBase" id="RU003968"/>
    </source>
</evidence>
<dbReference type="Gene3D" id="3.50.50.60">
    <property type="entry name" value="FAD/NAD(P)-binding domain"/>
    <property type="match status" value="1"/>
</dbReference>
<feature type="domain" description="Glucose-methanol-choline oxidoreductase N-terminal" evidence="10">
    <location>
        <begin position="285"/>
        <end position="299"/>
    </location>
</feature>
<dbReference type="InterPro" id="IPR036188">
    <property type="entry name" value="FAD/NAD-bd_sf"/>
</dbReference>
<dbReference type="Pfam" id="PF05199">
    <property type="entry name" value="GMC_oxred_C"/>
    <property type="match status" value="1"/>
</dbReference>
<feature type="domain" description="Glucose-methanol-choline oxidoreductase N-terminal" evidence="9">
    <location>
        <begin position="92"/>
        <end position="115"/>
    </location>
</feature>
<evidence type="ECO:0000256" key="5">
    <source>
        <dbReference type="ARBA" id="ARBA00022827"/>
    </source>
</evidence>
<organism evidence="11 12">
    <name type="scientific">Marasmius crinis-equi</name>
    <dbReference type="NCBI Taxonomy" id="585013"/>
    <lineage>
        <taxon>Eukaryota</taxon>
        <taxon>Fungi</taxon>
        <taxon>Dikarya</taxon>
        <taxon>Basidiomycota</taxon>
        <taxon>Agaricomycotina</taxon>
        <taxon>Agaricomycetes</taxon>
        <taxon>Agaricomycetidae</taxon>
        <taxon>Agaricales</taxon>
        <taxon>Marasmiineae</taxon>
        <taxon>Marasmiaceae</taxon>
        <taxon>Marasmius</taxon>
    </lineage>
</organism>
<evidence type="ECO:0000313" key="12">
    <source>
        <dbReference type="Proteomes" id="UP001465976"/>
    </source>
</evidence>
<keyword evidence="12" id="KW-1185">Reference proteome</keyword>
<sequence length="614" mass="66021">MPIVSPANLQSDKIDYVVVGGGTSGLVVATRLSEDPNVVVAVLEAGMNHVGDPTVDIPGAMSRNVGNPKYDWAFTTVPQKYALNQQLQNPRGKGLGGSSALNFLAFVRPVSDELDAFEKLGNPGWSWENLLGYMQKSERLCPPPLSAEEKRALAVDPDPAFHGTDGPIAVSFPPYVSPIHNKLLDSLETLGLPRNNEVNAGRNVGSFLVSTHVDPATATRAYSASSYLQPHLDRKNLLVVPEAFATKIHLDEGNPGLKRASAVDFIHNGQKHTVQVAKEVILSAGTFQTPQLLETSGIGDPRVLEPLGIPCLVNLPGVGENLQDHMKAPTVVQVDQGLQTLETLNDPEVMEAQQELYKQQKGMMAGILSSCFAFMPGNVIATPEDVKAWKELANVEGSAPEVFGSTHPDVLQGIKKQYKILETFIDDPKHPLAQLLNLNGHFPVMGYTPDNSKRYMTLIVAYTHPFSRGSVHITSPDTQIAPAIQPNALSNPADLDILSKAVDFTLGVYNTPPLKDIIVAPVAPPFGKSEIEPGKLDDFCREVISTVFHPVGTASMLPREDGGVVDPNLVVYGTSNLRVIDCSVMPLLISCNIVTLAYAIGEKGADIIKNAAAK</sequence>